<sequence length="385" mass="41871">MSTLLTGKPELNRFINRRLILDKIRRDGEISRADLAKQIAIRPPTVSAVVKELIEEGLVEEVGLGTTARGRSPRMIALAQTKPRALGFELSERSLLAGLCGLTGDLCTQVKVPFTPSSPQDAIEELHEVGSRLLNLADMQWDELQGVGVAMPGCLGGPAGDVRWSKAFGWQDIPFKKLCEDRWKLPTDVVNDSLAGGMAAQLFDTAESVNHLVFMFIRFDDVSSKEVGLGVGIIINGEPFHGQFGAAGEMRTKITHPLVHAQELLEESGHQGKVDLTKDVASLCKAMQEGDPIALKAVSRLGDHLSQVVLSILCLIEPGVLMIDSDEPALRDALLEQIENFLASNELTFKPAQTRVVASSLGEFGVVRGAVVPTLQRIFRIPQWS</sequence>
<dbReference type="SUPFAM" id="SSF53067">
    <property type="entry name" value="Actin-like ATPase domain"/>
    <property type="match status" value="1"/>
</dbReference>
<dbReference type="AlphaFoldDB" id="A0A517MPX0"/>
<accession>A0A517MPX0</accession>
<dbReference type="Gene3D" id="3.30.420.40">
    <property type="match status" value="3"/>
</dbReference>
<dbReference type="PANTHER" id="PTHR18964">
    <property type="entry name" value="ROK (REPRESSOR, ORF, KINASE) FAMILY"/>
    <property type="match status" value="1"/>
</dbReference>
<name>A0A517MPX0_9BACT</name>
<dbReference type="CDD" id="cd00090">
    <property type="entry name" value="HTH_ARSR"/>
    <property type="match status" value="1"/>
</dbReference>
<evidence type="ECO:0000313" key="2">
    <source>
        <dbReference type="EMBL" id="QDS96919.1"/>
    </source>
</evidence>
<reference evidence="2 3" key="1">
    <citation type="submission" date="2019-02" db="EMBL/GenBank/DDBJ databases">
        <title>Deep-cultivation of Planctomycetes and their phenomic and genomic characterization uncovers novel biology.</title>
        <authorList>
            <person name="Wiegand S."/>
            <person name="Jogler M."/>
            <person name="Boedeker C."/>
            <person name="Pinto D."/>
            <person name="Vollmers J."/>
            <person name="Rivas-Marin E."/>
            <person name="Kohn T."/>
            <person name="Peeters S.H."/>
            <person name="Heuer A."/>
            <person name="Rast P."/>
            <person name="Oberbeckmann S."/>
            <person name="Bunk B."/>
            <person name="Jeske O."/>
            <person name="Meyerdierks A."/>
            <person name="Storesund J.E."/>
            <person name="Kallscheuer N."/>
            <person name="Luecker S."/>
            <person name="Lage O.M."/>
            <person name="Pohl T."/>
            <person name="Merkel B.J."/>
            <person name="Hornburger P."/>
            <person name="Mueller R.-W."/>
            <person name="Bruemmer F."/>
            <person name="Labrenz M."/>
            <person name="Spormann A.M."/>
            <person name="Op den Camp H."/>
            <person name="Overmann J."/>
            <person name="Amann R."/>
            <person name="Jetten M.S.M."/>
            <person name="Mascher T."/>
            <person name="Medema M.H."/>
            <person name="Devos D.P."/>
            <person name="Kaster A.-K."/>
            <person name="Ovreas L."/>
            <person name="Rohde M."/>
            <person name="Galperin M.Y."/>
            <person name="Jogler C."/>
        </authorList>
    </citation>
    <scope>NUCLEOTIDE SEQUENCE [LARGE SCALE GENOMIC DNA]</scope>
    <source>
        <strain evidence="2 3">HG15A2</strain>
    </source>
</reference>
<proteinExistence type="inferred from homology"/>
<keyword evidence="3" id="KW-1185">Reference proteome</keyword>
<evidence type="ECO:0000256" key="1">
    <source>
        <dbReference type="ARBA" id="ARBA00006479"/>
    </source>
</evidence>
<gene>
    <name evidence="2" type="primary">nagC_1</name>
    <name evidence="2" type="ORF">HG15A2_01780</name>
</gene>
<comment type="similarity">
    <text evidence="1">Belongs to the ROK (NagC/XylR) family.</text>
</comment>
<dbReference type="InterPro" id="IPR011991">
    <property type="entry name" value="ArsR-like_HTH"/>
</dbReference>
<evidence type="ECO:0000313" key="3">
    <source>
        <dbReference type="Proteomes" id="UP000319852"/>
    </source>
</evidence>
<dbReference type="InterPro" id="IPR043129">
    <property type="entry name" value="ATPase_NBD"/>
</dbReference>
<dbReference type="Pfam" id="PF13412">
    <property type="entry name" value="HTH_24"/>
    <property type="match status" value="1"/>
</dbReference>
<dbReference type="KEGG" id="amob:HG15A2_01780"/>
<dbReference type="InterPro" id="IPR036390">
    <property type="entry name" value="WH_DNA-bd_sf"/>
</dbReference>
<dbReference type="Gene3D" id="1.10.10.10">
    <property type="entry name" value="Winged helix-like DNA-binding domain superfamily/Winged helix DNA-binding domain"/>
    <property type="match status" value="1"/>
</dbReference>
<dbReference type="GO" id="GO:0006355">
    <property type="term" value="P:regulation of DNA-templated transcription"/>
    <property type="evidence" value="ECO:0007669"/>
    <property type="project" value="UniProtKB-ARBA"/>
</dbReference>
<dbReference type="OrthoDB" id="9810372at2"/>
<dbReference type="RefSeq" id="WP_145056898.1">
    <property type="nucleotide sequence ID" value="NZ_CP036263.1"/>
</dbReference>
<dbReference type="Pfam" id="PF00480">
    <property type="entry name" value="ROK"/>
    <property type="match status" value="1"/>
</dbReference>
<protein>
    <submittedName>
        <fullName evidence="2">N-acetylglucosamine repressor</fullName>
    </submittedName>
</protein>
<dbReference type="Proteomes" id="UP000319852">
    <property type="component" value="Chromosome"/>
</dbReference>
<dbReference type="EMBL" id="CP036263">
    <property type="protein sequence ID" value="QDS96919.1"/>
    <property type="molecule type" value="Genomic_DNA"/>
</dbReference>
<dbReference type="InterPro" id="IPR000600">
    <property type="entry name" value="ROK"/>
</dbReference>
<dbReference type="PANTHER" id="PTHR18964:SF149">
    <property type="entry name" value="BIFUNCTIONAL UDP-N-ACETYLGLUCOSAMINE 2-EPIMERASE_N-ACETYLMANNOSAMINE KINASE"/>
    <property type="match status" value="1"/>
</dbReference>
<dbReference type="SUPFAM" id="SSF46785">
    <property type="entry name" value="Winged helix' DNA-binding domain"/>
    <property type="match status" value="1"/>
</dbReference>
<dbReference type="InterPro" id="IPR036388">
    <property type="entry name" value="WH-like_DNA-bd_sf"/>
</dbReference>
<organism evidence="2 3">
    <name type="scientific">Adhaeretor mobilis</name>
    <dbReference type="NCBI Taxonomy" id="1930276"/>
    <lineage>
        <taxon>Bacteria</taxon>
        <taxon>Pseudomonadati</taxon>
        <taxon>Planctomycetota</taxon>
        <taxon>Planctomycetia</taxon>
        <taxon>Pirellulales</taxon>
        <taxon>Lacipirellulaceae</taxon>
        <taxon>Adhaeretor</taxon>
    </lineage>
</organism>